<reference evidence="2" key="1">
    <citation type="submission" date="2021-07" db="EMBL/GenBank/DDBJ databases">
        <authorList>
            <person name="Catto M.A."/>
            <person name="Jacobson A."/>
            <person name="Kennedy G."/>
            <person name="Labadie P."/>
            <person name="Hunt B.G."/>
            <person name="Srinivasan R."/>
        </authorList>
    </citation>
    <scope>NUCLEOTIDE SEQUENCE</scope>
    <source>
        <strain evidence="2">PL_HMW_Pooled</strain>
        <tissue evidence="2">Head</tissue>
    </source>
</reference>
<dbReference type="InterPro" id="IPR001810">
    <property type="entry name" value="F-box_dom"/>
</dbReference>
<name>A0AAE1L6C7_9NEOP</name>
<dbReference type="Pfam" id="PF00646">
    <property type="entry name" value="F-box"/>
    <property type="match status" value="1"/>
</dbReference>
<keyword evidence="3" id="KW-1185">Reference proteome</keyword>
<gene>
    <name evidence="2" type="ORF">KUF71_003275</name>
</gene>
<dbReference type="EMBL" id="JAHWGI010000057">
    <property type="protein sequence ID" value="KAK3908391.1"/>
    <property type="molecule type" value="Genomic_DNA"/>
</dbReference>
<dbReference type="SMART" id="SM00256">
    <property type="entry name" value="FBOX"/>
    <property type="match status" value="1"/>
</dbReference>
<dbReference type="SUPFAM" id="SSF50978">
    <property type="entry name" value="WD40 repeat-like"/>
    <property type="match status" value="1"/>
</dbReference>
<protein>
    <submittedName>
        <fullName evidence="2">F-box/WD repeat-containing protein 7</fullName>
    </submittedName>
</protein>
<evidence type="ECO:0000313" key="2">
    <source>
        <dbReference type="EMBL" id="KAK3908391.1"/>
    </source>
</evidence>
<accession>A0AAE1L6C7</accession>
<dbReference type="PROSITE" id="PS50181">
    <property type="entry name" value="FBOX"/>
    <property type="match status" value="1"/>
</dbReference>
<sequence>MVEPTYAEVGFKELQEDSPLHLLPREILDAILEYLDPLSMVRLSCTCALFYNIVNQAAKWRTWAIKIAENSRMPHLSSTFLHFGVSLKPVLPAHEDDSDILWRKIFYCMQFWSMIKKWNYRLTYETCVENDDITTVEIAGQDIVFGTCHGGLGLWNPDESEDLQVLHRFKCEVLTVLVRFSDKLPSYQIITKCKNRLICLYDLAENTAHHLRTSHVTGGISFSQNEDVFYEWDPDRGILFHMSIKNKSVTKLIQFPQLPFHPVVTVCGDGELQSPFDKAQVSTHVAVSRHKGPVVVKHFESLSGQISQRCDEILEDSNFCIYKAYIWPGKISFSITGSSLTILTVGYKFRKIRWPSCRCTSAFLFGNIFIVGTDTGTILCYTFKSPADLLNLEPENYRTKIETESSESLMYVGIRAQNEIHPFPDIVAATTSKLFCFRAFN</sequence>
<organism evidence="2 3">
    <name type="scientific">Frankliniella fusca</name>
    <dbReference type="NCBI Taxonomy" id="407009"/>
    <lineage>
        <taxon>Eukaryota</taxon>
        <taxon>Metazoa</taxon>
        <taxon>Ecdysozoa</taxon>
        <taxon>Arthropoda</taxon>
        <taxon>Hexapoda</taxon>
        <taxon>Insecta</taxon>
        <taxon>Pterygota</taxon>
        <taxon>Neoptera</taxon>
        <taxon>Paraneoptera</taxon>
        <taxon>Thysanoptera</taxon>
        <taxon>Terebrantia</taxon>
        <taxon>Thripoidea</taxon>
        <taxon>Thripidae</taxon>
        <taxon>Frankliniella</taxon>
    </lineage>
</organism>
<dbReference type="Proteomes" id="UP001219518">
    <property type="component" value="Unassembled WGS sequence"/>
</dbReference>
<dbReference type="InterPro" id="IPR036322">
    <property type="entry name" value="WD40_repeat_dom_sf"/>
</dbReference>
<comment type="caution">
    <text evidence="2">The sequence shown here is derived from an EMBL/GenBank/DDBJ whole genome shotgun (WGS) entry which is preliminary data.</text>
</comment>
<dbReference type="Gene3D" id="1.20.1280.50">
    <property type="match status" value="1"/>
</dbReference>
<reference evidence="2" key="2">
    <citation type="journal article" date="2023" name="BMC Genomics">
        <title>Pest status, molecular evolution, and epigenetic factors derived from the genome assembly of Frankliniella fusca, a thysanopteran phytovirus vector.</title>
        <authorList>
            <person name="Catto M.A."/>
            <person name="Labadie P.E."/>
            <person name="Jacobson A.L."/>
            <person name="Kennedy G.G."/>
            <person name="Srinivasan R."/>
            <person name="Hunt B.G."/>
        </authorList>
    </citation>
    <scope>NUCLEOTIDE SEQUENCE</scope>
    <source>
        <strain evidence="2">PL_HMW_Pooled</strain>
    </source>
</reference>
<dbReference type="InterPro" id="IPR036047">
    <property type="entry name" value="F-box-like_dom_sf"/>
</dbReference>
<dbReference type="CDD" id="cd09917">
    <property type="entry name" value="F-box_SF"/>
    <property type="match status" value="1"/>
</dbReference>
<feature type="domain" description="F-box" evidence="1">
    <location>
        <begin position="17"/>
        <end position="63"/>
    </location>
</feature>
<dbReference type="SUPFAM" id="SSF81383">
    <property type="entry name" value="F-box domain"/>
    <property type="match status" value="1"/>
</dbReference>
<evidence type="ECO:0000313" key="3">
    <source>
        <dbReference type="Proteomes" id="UP001219518"/>
    </source>
</evidence>
<proteinExistence type="predicted"/>
<evidence type="ECO:0000259" key="1">
    <source>
        <dbReference type="PROSITE" id="PS50181"/>
    </source>
</evidence>
<dbReference type="AlphaFoldDB" id="A0AAE1L6C7"/>